<evidence type="ECO:0000256" key="1">
    <source>
        <dbReference type="ARBA" id="ARBA00001938"/>
    </source>
</evidence>
<dbReference type="GO" id="GO:0016407">
    <property type="term" value="F:acetyltransferase activity"/>
    <property type="evidence" value="ECO:0007669"/>
    <property type="project" value="TreeGrafter"/>
</dbReference>
<dbReference type="SUPFAM" id="SSF51230">
    <property type="entry name" value="Single hybrid motif"/>
    <property type="match status" value="1"/>
</dbReference>
<organism evidence="7 8">
    <name type="scientific">Noviherbaspirillum sedimenti</name>
    <dbReference type="NCBI Taxonomy" id="2320865"/>
    <lineage>
        <taxon>Bacteria</taxon>
        <taxon>Pseudomonadati</taxon>
        <taxon>Pseudomonadota</taxon>
        <taxon>Betaproteobacteria</taxon>
        <taxon>Burkholderiales</taxon>
        <taxon>Oxalobacteraceae</taxon>
        <taxon>Noviherbaspirillum</taxon>
    </lineage>
</organism>
<dbReference type="Pfam" id="PF00364">
    <property type="entry name" value="Biotin_lipoyl"/>
    <property type="match status" value="1"/>
</dbReference>
<dbReference type="GO" id="GO:0005737">
    <property type="term" value="C:cytoplasm"/>
    <property type="evidence" value="ECO:0007669"/>
    <property type="project" value="TreeGrafter"/>
</dbReference>
<dbReference type="OrthoDB" id="8562572at2"/>
<dbReference type="InterPro" id="IPR011053">
    <property type="entry name" value="Single_hybrid_motif"/>
</dbReference>
<dbReference type="InterPro" id="IPR000089">
    <property type="entry name" value="Biotin_lipoyl"/>
</dbReference>
<dbReference type="CDD" id="cd06849">
    <property type="entry name" value="lipoyl_domain"/>
    <property type="match status" value="1"/>
</dbReference>
<accession>A0A3A3FWM9</accession>
<evidence type="ECO:0000256" key="4">
    <source>
        <dbReference type="ARBA" id="ARBA00022823"/>
    </source>
</evidence>
<keyword evidence="3 7" id="KW-0808">Transferase</keyword>
<keyword evidence="5 7" id="KW-0012">Acyltransferase</keyword>
<keyword evidence="4" id="KW-0450">Lipoyl</keyword>
<dbReference type="InterPro" id="IPR050743">
    <property type="entry name" value="2-oxoacid_DH_E2_comp"/>
</dbReference>
<dbReference type="EMBL" id="QYUQ01000002">
    <property type="protein sequence ID" value="RJG00628.1"/>
    <property type="molecule type" value="Genomic_DNA"/>
</dbReference>
<evidence type="ECO:0000256" key="3">
    <source>
        <dbReference type="ARBA" id="ARBA00022679"/>
    </source>
</evidence>
<sequence length="74" mass="7756">MELRIPQSGDAVTEVQLVEWHVADGAEVKEGDVVYSIESEKAVIDIEAPAAGKVKIIEQAGAFLAIGHLVGSVA</sequence>
<proteinExistence type="predicted"/>
<dbReference type="PROSITE" id="PS00189">
    <property type="entry name" value="LIPOYL"/>
    <property type="match status" value="1"/>
</dbReference>
<dbReference type="PROSITE" id="PS50968">
    <property type="entry name" value="BIOTINYL_LIPOYL"/>
    <property type="match status" value="1"/>
</dbReference>
<dbReference type="AlphaFoldDB" id="A0A3A3FWM9"/>
<evidence type="ECO:0000313" key="7">
    <source>
        <dbReference type="EMBL" id="RJG00628.1"/>
    </source>
</evidence>
<name>A0A3A3FWM9_9BURK</name>
<dbReference type="GO" id="GO:0031405">
    <property type="term" value="F:lipoic acid binding"/>
    <property type="evidence" value="ECO:0007669"/>
    <property type="project" value="TreeGrafter"/>
</dbReference>
<dbReference type="Gene3D" id="2.40.50.100">
    <property type="match status" value="1"/>
</dbReference>
<dbReference type="Proteomes" id="UP000266327">
    <property type="component" value="Unassembled WGS sequence"/>
</dbReference>
<evidence type="ECO:0000313" key="8">
    <source>
        <dbReference type="Proteomes" id="UP000266327"/>
    </source>
</evidence>
<evidence type="ECO:0000256" key="5">
    <source>
        <dbReference type="ARBA" id="ARBA00023315"/>
    </source>
</evidence>
<evidence type="ECO:0000256" key="2">
    <source>
        <dbReference type="ARBA" id="ARBA00011484"/>
    </source>
</evidence>
<comment type="cofactor">
    <cofactor evidence="1">
        <name>(R)-lipoate</name>
        <dbReference type="ChEBI" id="CHEBI:83088"/>
    </cofactor>
</comment>
<evidence type="ECO:0000259" key="6">
    <source>
        <dbReference type="PROSITE" id="PS50968"/>
    </source>
</evidence>
<dbReference type="PANTHER" id="PTHR43178:SF5">
    <property type="entry name" value="LIPOAMIDE ACYLTRANSFERASE COMPONENT OF BRANCHED-CHAIN ALPHA-KETO ACID DEHYDROGENASE COMPLEX, MITOCHONDRIAL"/>
    <property type="match status" value="1"/>
</dbReference>
<feature type="domain" description="Lipoyl-binding" evidence="6">
    <location>
        <begin position="1"/>
        <end position="74"/>
    </location>
</feature>
<protein>
    <submittedName>
        <fullName evidence="7">Dihydrolipoamide acyltransferase</fullName>
    </submittedName>
</protein>
<gene>
    <name evidence="7" type="ORF">D3878_02730</name>
</gene>
<comment type="caution">
    <text evidence="7">The sequence shown here is derived from an EMBL/GenBank/DDBJ whole genome shotgun (WGS) entry which is preliminary data.</text>
</comment>
<dbReference type="RefSeq" id="WP_119784083.1">
    <property type="nucleotide sequence ID" value="NZ_QYUQ01000002.1"/>
</dbReference>
<keyword evidence="8" id="KW-1185">Reference proteome</keyword>
<comment type="subunit">
    <text evidence="2">Forms a 24-polypeptide structural core with octahedral symmetry.</text>
</comment>
<dbReference type="InterPro" id="IPR003016">
    <property type="entry name" value="2-oxoA_DH_lipoyl-BS"/>
</dbReference>
<reference evidence="8" key="1">
    <citation type="submission" date="2018-09" db="EMBL/GenBank/DDBJ databases">
        <authorList>
            <person name="Zhu H."/>
        </authorList>
    </citation>
    <scope>NUCLEOTIDE SEQUENCE [LARGE SCALE GENOMIC DNA]</scope>
    <source>
        <strain evidence="8">K1S02-23</strain>
    </source>
</reference>
<dbReference type="PANTHER" id="PTHR43178">
    <property type="entry name" value="DIHYDROLIPOAMIDE ACETYLTRANSFERASE COMPONENT OF PYRUVATE DEHYDROGENASE COMPLEX"/>
    <property type="match status" value="1"/>
</dbReference>